<organism evidence="1 2">
    <name type="scientific">Brachionus plicatilis</name>
    <name type="common">Marine rotifer</name>
    <name type="synonym">Brachionus muelleri</name>
    <dbReference type="NCBI Taxonomy" id="10195"/>
    <lineage>
        <taxon>Eukaryota</taxon>
        <taxon>Metazoa</taxon>
        <taxon>Spiralia</taxon>
        <taxon>Gnathifera</taxon>
        <taxon>Rotifera</taxon>
        <taxon>Eurotatoria</taxon>
        <taxon>Monogononta</taxon>
        <taxon>Pseudotrocha</taxon>
        <taxon>Ploima</taxon>
        <taxon>Brachionidae</taxon>
        <taxon>Brachionus</taxon>
    </lineage>
</organism>
<evidence type="ECO:0000313" key="1">
    <source>
        <dbReference type="EMBL" id="RNA10002.1"/>
    </source>
</evidence>
<evidence type="ECO:0000313" key="2">
    <source>
        <dbReference type="Proteomes" id="UP000276133"/>
    </source>
</evidence>
<gene>
    <name evidence="1" type="ORF">BpHYR1_049905</name>
</gene>
<name>A0A3M7QFK6_BRAPC</name>
<sequence>MCSEVRTLLFSIFIYDIPKRNKTNCQYSLLLADDLATFFTFKKIGNFERVIDEYLNKVEKWLCK</sequence>
<dbReference type="EMBL" id="REGN01006322">
    <property type="protein sequence ID" value="RNA10002.1"/>
    <property type="molecule type" value="Genomic_DNA"/>
</dbReference>
<reference evidence="1 2" key="1">
    <citation type="journal article" date="2018" name="Sci. Rep.">
        <title>Genomic signatures of local adaptation to the degree of environmental predictability in rotifers.</title>
        <authorList>
            <person name="Franch-Gras L."/>
            <person name="Hahn C."/>
            <person name="Garcia-Roger E.M."/>
            <person name="Carmona M.J."/>
            <person name="Serra M."/>
            <person name="Gomez A."/>
        </authorList>
    </citation>
    <scope>NUCLEOTIDE SEQUENCE [LARGE SCALE GENOMIC DNA]</scope>
    <source>
        <strain evidence="1">HYR1</strain>
    </source>
</reference>
<comment type="caution">
    <text evidence="1">The sequence shown here is derived from an EMBL/GenBank/DDBJ whole genome shotgun (WGS) entry which is preliminary data.</text>
</comment>
<keyword evidence="2" id="KW-1185">Reference proteome</keyword>
<dbReference type="AlphaFoldDB" id="A0A3M7QFK6"/>
<protein>
    <submittedName>
        <fullName evidence="1">Uncharacterized protein</fullName>
    </submittedName>
</protein>
<dbReference type="Proteomes" id="UP000276133">
    <property type="component" value="Unassembled WGS sequence"/>
</dbReference>
<accession>A0A3M7QFK6</accession>
<proteinExistence type="predicted"/>